<protein>
    <submittedName>
        <fullName evidence="2">Uncharacterized protein</fullName>
    </submittedName>
</protein>
<evidence type="ECO:0000256" key="1">
    <source>
        <dbReference type="SAM" id="MobiDB-lite"/>
    </source>
</evidence>
<gene>
    <name evidence="2" type="ORF">chiPu_0033260</name>
</gene>
<accession>A0A401U236</accession>
<keyword evidence="3" id="KW-1185">Reference proteome</keyword>
<sequence>MANGQPSTPDSDSRPIAGRSLLPSGGPRVWTQNPSPAPCLTAAGTEEGALREGHRDLPGLAAE</sequence>
<feature type="compositionally biased region" description="Basic and acidic residues" evidence="1">
    <location>
        <begin position="48"/>
        <end position="57"/>
    </location>
</feature>
<feature type="compositionally biased region" description="Polar residues" evidence="1">
    <location>
        <begin position="1"/>
        <end position="10"/>
    </location>
</feature>
<dbReference type="Proteomes" id="UP000287033">
    <property type="component" value="Unassembled WGS sequence"/>
</dbReference>
<comment type="caution">
    <text evidence="2">The sequence shown here is derived from an EMBL/GenBank/DDBJ whole genome shotgun (WGS) entry which is preliminary data.</text>
</comment>
<feature type="region of interest" description="Disordered" evidence="1">
    <location>
        <begin position="1"/>
        <end position="63"/>
    </location>
</feature>
<dbReference type="AlphaFoldDB" id="A0A401U236"/>
<evidence type="ECO:0000313" key="2">
    <source>
        <dbReference type="EMBL" id="GCC48949.1"/>
    </source>
</evidence>
<proteinExistence type="predicted"/>
<dbReference type="EMBL" id="BEZZ01258436">
    <property type="protein sequence ID" value="GCC48949.1"/>
    <property type="molecule type" value="Genomic_DNA"/>
</dbReference>
<reference evidence="2 3" key="1">
    <citation type="journal article" date="2018" name="Nat. Ecol. Evol.">
        <title>Shark genomes provide insights into elasmobranch evolution and the origin of vertebrates.</title>
        <authorList>
            <person name="Hara Y"/>
            <person name="Yamaguchi K"/>
            <person name="Onimaru K"/>
            <person name="Kadota M"/>
            <person name="Koyanagi M"/>
            <person name="Keeley SD"/>
            <person name="Tatsumi K"/>
            <person name="Tanaka K"/>
            <person name="Motone F"/>
            <person name="Kageyama Y"/>
            <person name="Nozu R"/>
            <person name="Adachi N"/>
            <person name="Nishimura O"/>
            <person name="Nakagawa R"/>
            <person name="Tanegashima C"/>
            <person name="Kiyatake I"/>
            <person name="Matsumoto R"/>
            <person name="Murakumo K"/>
            <person name="Nishida K"/>
            <person name="Terakita A"/>
            <person name="Kuratani S"/>
            <person name="Sato K"/>
            <person name="Hyodo S Kuraku.S."/>
        </authorList>
    </citation>
    <scope>NUCLEOTIDE SEQUENCE [LARGE SCALE GENOMIC DNA]</scope>
</reference>
<name>A0A401U236_CHIPU</name>
<organism evidence="2 3">
    <name type="scientific">Chiloscyllium punctatum</name>
    <name type="common">Brownbanded bambooshark</name>
    <name type="synonym">Hemiscyllium punctatum</name>
    <dbReference type="NCBI Taxonomy" id="137246"/>
    <lineage>
        <taxon>Eukaryota</taxon>
        <taxon>Metazoa</taxon>
        <taxon>Chordata</taxon>
        <taxon>Craniata</taxon>
        <taxon>Vertebrata</taxon>
        <taxon>Chondrichthyes</taxon>
        <taxon>Elasmobranchii</taxon>
        <taxon>Galeomorphii</taxon>
        <taxon>Galeoidea</taxon>
        <taxon>Orectolobiformes</taxon>
        <taxon>Hemiscylliidae</taxon>
        <taxon>Chiloscyllium</taxon>
    </lineage>
</organism>
<feature type="non-terminal residue" evidence="2">
    <location>
        <position position="63"/>
    </location>
</feature>
<evidence type="ECO:0000313" key="3">
    <source>
        <dbReference type="Proteomes" id="UP000287033"/>
    </source>
</evidence>